<dbReference type="PATRIC" id="fig|1121362.3.peg.2766"/>
<dbReference type="PANTHER" id="PTHR33376">
    <property type="match status" value="1"/>
</dbReference>
<dbReference type="NCBIfam" id="NF037995">
    <property type="entry name" value="TRAP_S1"/>
    <property type="match status" value="1"/>
</dbReference>
<dbReference type="KEGG" id="chn:A605_13600"/>
<proteinExistence type="predicted"/>
<gene>
    <name evidence="2" type="ORF">A605_13600</name>
</gene>
<dbReference type="InterPro" id="IPR018389">
    <property type="entry name" value="DctP_fam"/>
</dbReference>
<protein>
    <submittedName>
        <fullName evidence="2">Uncharacterized protein</fullName>
    </submittedName>
</protein>
<dbReference type="InterPro" id="IPR038404">
    <property type="entry name" value="TRAP_DctP_sf"/>
</dbReference>
<dbReference type="HOGENOM" id="CLU_068413_0_0_11"/>
<accession>M1PAK9</accession>
<sequence length="308" mass="34114">MFLENLEKNAPWITVDFKGGPEVIHPNLLIEATSAGVVDMAHLPGDYYVNQLPAMDVPRFSPFTPMEERENGVREIYDEIHRDQLGLTYLGHTVSGMPQVILVDTSLDGADLEGKSVRTSPATSYIVEQLGGIPVDLPGGEVYTALERGVVDGATWASVGPASLGLEEVVNYDVSPRFYESVANLVIYEQTWENLEEETREALTRTIAETEPDIFQHYLKTNIEETAVWNEAGVEENPLSDEAAERLLQLAYRDAWQDLDWDSIISATPAAERLKTAYETQFTGELTEVVPGGYNSEATQGILEEMGQ</sequence>
<dbReference type="eggNOG" id="COG1638">
    <property type="taxonomic scope" value="Bacteria"/>
</dbReference>
<reference evidence="2 3" key="1">
    <citation type="journal article" date="2012" name="Stand. Genomic Sci.">
        <title>Genome sequence of the halotolerant bacterium Corynebacterium halotolerans type strain YIM 70093(T) (= DSM 44683(T)).</title>
        <authorList>
            <person name="Ruckert C."/>
            <person name="Albersmeier A."/>
            <person name="Al-Dilaimi A."/>
            <person name="Niehaus K."/>
            <person name="Szczepanowski R."/>
            <person name="Kalinowski J."/>
        </authorList>
    </citation>
    <scope>NUCLEOTIDE SEQUENCE [LARGE SCALE GENOMIC DNA]</scope>
    <source>
        <strain evidence="2">YIM 70093</strain>
    </source>
</reference>
<dbReference type="Proteomes" id="UP000011723">
    <property type="component" value="Chromosome"/>
</dbReference>
<keyword evidence="1" id="KW-0732">Signal</keyword>
<evidence type="ECO:0000313" key="3">
    <source>
        <dbReference type="Proteomes" id="UP000011723"/>
    </source>
</evidence>
<name>M1PAK9_9CORY</name>
<keyword evidence="3" id="KW-1185">Reference proteome</keyword>
<evidence type="ECO:0000313" key="2">
    <source>
        <dbReference type="EMBL" id="AGF73716.1"/>
    </source>
</evidence>
<dbReference type="Pfam" id="PF03480">
    <property type="entry name" value="DctP"/>
    <property type="match status" value="1"/>
</dbReference>
<organism evidence="2 3">
    <name type="scientific">Corynebacterium halotolerans YIM 70093 = DSM 44683</name>
    <dbReference type="NCBI Taxonomy" id="1121362"/>
    <lineage>
        <taxon>Bacteria</taxon>
        <taxon>Bacillati</taxon>
        <taxon>Actinomycetota</taxon>
        <taxon>Actinomycetes</taxon>
        <taxon>Mycobacteriales</taxon>
        <taxon>Corynebacteriaceae</taxon>
        <taxon>Corynebacterium</taxon>
    </lineage>
</organism>
<dbReference type="GO" id="GO:0055085">
    <property type="term" value="P:transmembrane transport"/>
    <property type="evidence" value="ECO:0007669"/>
    <property type="project" value="InterPro"/>
</dbReference>
<dbReference type="PANTHER" id="PTHR33376:SF5">
    <property type="entry name" value="EXTRACYTOPLASMIC SOLUTE RECEPTOR PROTEIN"/>
    <property type="match status" value="1"/>
</dbReference>
<dbReference type="EMBL" id="CP003697">
    <property type="protein sequence ID" value="AGF73716.1"/>
    <property type="molecule type" value="Genomic_DNA"/>
</dbReference>
<dbReference type="STRING" id="1121362.A605_13600"/>
<evidence type="ECO:0000256" key="1">
    <source>
        <dbReference type="ARBA" id="ARBA00022729"/>
    </source>
</evidence>
<dbReference type="AlphaFoldDB" id="M1PAK9"/>
<dbReference type="Gene3D" id="3.40.190.170">
    <property type="entry name" value="Bacterial extracellular solute-binding protein, family 7"/>
    <property type="match status" value="1"/>
</dbReference>